<dbReference type="InterPro" id="IPR036691">
    <property type="entry name" value="Endo/exonu/phosph_ase_sf"/>
</dbReference>
<organism evidence="3 4">
    <name type="scientific">Nematostella vectensis</name>
    <name type="common">Starlet sea anemone</name>
    <dbReference type="NCBI Taxonomy" id="45351"/>
    <lineage>
        <taxon>Eukaryota</taxon>
        <taxon>Metazoa</taxon>
        <taxon>Cnidaria</taxon>
        <taxon>Anthozoa</taxon>
        <taxon>Hexacorallia</taxon>
        <taxon>Actiniaria</taxon>
        <taxon>Edwardsiidae</taxon>
        <taxon>Nematostella</taxon>
    </lineage>
</organism>
<dbReference type="SUPFAM" id="SSF56219">
    <property type="entry name" value="DNase I-like"/>
    <property type="match status" value="1"/>
</dbReference>
<dbReference type="PANTHER" id="PTHR47510">
    <property type="entry name" value="REVERSE TRANSCRIPTASE DOMAIN-CONTAINING PROTEIN"/>
    <property type="match status" value="1"/>
</dbReference>
<protein>
    <recommendedName>
        <fullName evidence="2">Endonuclease/exonuclease/phosphatase domain-containing protein</fullName>
    </recommendedName>
</protein>
<feature type="chain" id="PRO_5002712569" description="Endonuclease/exonuclease/phosphatase domain-containing protein" evidence="1">
    <location>
        <begin position="22"/>
        <end position="459"/>
    </location>
</feature>
<dbReference type="HOGENOM" id="CLU_596282_0_0_1"/>
<dbReference type="PhylomeDB" id="A7T4C3"/>
<name>A7T4C3_NEMVE</name>
<dbReference type="eggNOG" id="KOG1075">
    <property type="taxonomic scope" value="Eukaryota"/>
</dbReference>
<gene>
    <name evidence="3" type="ORF">NEMVEDRAFT_v1g222147</name>
</gene>
<dbReference type="InterPro" id="IPR005135">
    <property type="entry name" value="Endo/exonuclease/phosphatase"/>
</dbReference>
<evidence type="ECO:0000259" key="2">
    <source>
        <dbReference type="Pfam" id="PF03372"/>
    </source>
</evidence>
<dbReference type="GO" id="GO:0003824">
    <property type="term" value="F:catalytic activity"/>
    <property type="evidence" value="ECO:0007669"/>
    <property type="project" value="InterPro"/>
</dbReference>
<keyword evidence="4" id="KW-1185">Reference proteome</keyword>
<dbReference type="PANTHER" id="PTHR47510:SF3">
    <property type="entry name" value="ENDO_EXONUCLEASE_PHOSPHATASE DOMAIN-CONTAINING PROTEIN"/>
    <property type="match status" value="1"/>
</dbReference>
<reference evidence="3 4" key="1">
    <citation type="journal article" date="2007" name="Science">
        <title>Sea anemone genome reveals ancestral eumetazoan gene repertoire and genomic organization.</title>
        <authorList>
            <person name="Putnam N.H."/>
            <person name="Srivastava M."/>
            <person name="Hellsten U."/>
            <person name="Dirks B."/>
            <person name="Chapman J."/>
            <person name="Salamov A."/>
            <person name="Terry A."/>
            <person name="Shapiro H."/>
            <person name="Lindquist E."/>
            <person name="Kapitonov V.V."/>
            <person name="Jurka J."/>
            <person name="Genikhovich G."/>
            <person name="Grigoriev I.V."/>
            <person name="Lucas S.M."/>
            <person name="Steele R.E."/>
            <person name="Finnerty J.R."/>
            <person name="Technau U."/>
            <person name="Martindale M.Q."/>
            <person name="Rokhsar D.S."/>
        </authorList>
    </citation>
    <scope>NUCLEOTIDE SEQUENCE [LARGE SCALE GENOMIC DNA]</scope>
    <source>
        <strain evidence="4">CH2 X CH6</strain>
    </source>
</reference>
<dbReference type="AlphaFoldDB" id="A7T4C3"/>
<proteinExistence type="predicted"/>
<dbReference type="EMBL" id="DS470830">
    <property type="protein sequence ID" value="EDO29189.1"/>
    <property type="molecule type" value="Genomic_DNA"/>
</dbReference>
<evidence type="ECO:0000313" key="4">
    <source>
        <dbReference type="Proteomes" id="UP000001593"/>
    </source>
</evidence>
<evidence type="ECO:0000256" key="1">
    <source>
        <dbReference type="SAM" id="SignalP"/>
    </source>
</evidence>
<evidence type="ECO:0000313" key="3">
    <source>
        <dbReference type="EMBL" id="EDO29189.1"/>
    </source>
</evidence>
<dbReference type="Pfam" id="PF03372">
    <property type="entry name" value="Exo_endo_phos"/>
    <property type="match status" value="1"/>
</dbReference>
<accession>A7T4C3</accession>
<dbReference type="Gene3D" id="3.60.10.10">
    <property type="entry name" value="Endonuclease/exonuclease/phosphatase"/>
    <property type="match status" value="1"/>
</dbReference>
<feature type="domain" description="Endonuclease/exonuclease/phosphatase" evidence="2">
    <location>
        <begin position="164"/>
        <end position="372"/>
    </location>
</feature>
<feature type="signal peptide" evidence="1">
    <location>
        <begin position="1"/>
        <end position="21"/>
    </location>
</feature>
<dbReference type="OMA" id="ECFRERC"/>
<dbReference type="Proteomes" id="UP000001593">
    <property type="component" value="Unassembled WGS sequence"/>
</dbReference>
<keyword evidence="1" id="KW-0732">Signal</keyword>
<dbReference type="InParanoid" id="A7T4C3"/>
<sequence length="459" mass="52415">MTKRHLYASSRFILLVLLLSSLKWFDKPNTSLLNQSSWFSAFNLGCKVFPSRNCGLQRSSSGPRMPPCLKLRASIYMTKVGICAFSLIILSGDISLNPGPFGNSMNVSSSSAFSTTYTDDSDVLSESSIADSDFYVDSSTSDVSDSVISDYFNINLGENGIRFGSWNVDCLTMPKFEQLKLLMLDKDSRPQVDVLSINESALKPSIPDSLYSIPHFDMYRRDRKGSKKKGGVLMYVNTDLKHKRRTDLEDTNIESIWMEIYPFKSNRPVLFNGLYRPPSYCKEDDIALENNVESAYLLNFETIILGDLNINYLASSNFKKHRLVRAFTSMNFKQLVTQVTRPISETCLDHIFSNRPERIHSIGTRDFALSDHLPVFAVRLYSKTKNPRAIPGKIMYRRMKDLDKSRFLSTLKTIPWDTAFLFDTIDDILGAWEQLFNGVLDNHCPWREKRVARMKIDTK</sequence>